<keyword evidence="5" id="KW-0326">Glycosidase</keyword>
<dbReference type="OrthoDB" id="5288921at2"/>
<dbReference type="AlphaFoldDB" id="A0A150WQT9"/>
<evidence type="ECO:0000313" key="7">
    <source>
        <dbReference type="EMBL" id="KYG66694.1"/>
    </source>
</evidence>
<evidence type="ECO:0000256" key="1">
    <source>
        <dbReference type="ARBA" id="ARBA00001231"/>
    </source>
</evidence>
<dbReference type="GO" id="GO:0004563">
    <property type="term" value="F:beta-N-acetylhexosaminidase activity"/>
    <property type="evidence" value="ECO:0007669"/>
    <property type="project" value="UniProtKB-EC"/>
</dbReference>
<evidence type="ECO:0000256" key="2">
    <source>
        <dbReference type="ARBA" id="ARBA00005336"/>
    </source>
</evidence>
<protein>
    <recommendedName>
        <fullName evidence="3">beta-N-acetylhexosaminidase</fullName>
        <ecNumber evidence="3">3.2.1.52</ecNumber>
    </recommendedName>
</protein>
<gene>
    <name evidence="7" type="ORF">AZI86_06520</name>
</gene>
<dbReference type="Gene3D" id="3.20.20.300">
    <property type="entry name" value="Glycoside hydrolase, family 3, N-terminal domain"/>
    <property type="match status" value="1"/>
</dbReference>
<comment type="similarity">
    <text evidence="2">Belongs to the glycosyl hydrolase 3 family.</text>
</comment>
<dbReference type="GO" id="GO:0005975">
    <property type="term" value="P:carbohydrate metabolic process"/>
    <property type="evidence" value="ECO:0007669"/>
    <property type="project" value="InterPro"/>
</dbReference>
<reference evidence="7 8" key="1">
    <citation type="submission" date="2016-03" db="EMBL/GenBank/DDBJ databases">
        <authorList>
            <person name="Ploux O."/>
        </authorList>
    </citation>
    <scope>NUCLEOTIDE SEQUENCE [LARGE SCALE GENOMIC DNA]</scope>
    <source>
        <strain evidence="7 8">R0</strain>
    </source>
</reference>
<accession>A0A150WQT9</accession>
<dbReference type="EC" id="3.2.1.52" evidence="3"/>
<dbReference type="SUPFAM" id="SSF51445">
    <property type="entry name" value="(Trans)glycosidases"/>
    <property type="match status" value="1"/>
</dbReference>
<dbReference type="GO" id="GO:0009254">
    <property type="term" value="P:peptidoglycan turnover"/>
    <property type="evidence" value="ECO:0007669"/>
    <property type="project" value="TreeGrafter"/>
</dbReference>
<evidence type="ECO:0000256" key="5">
    <source>
        <dbReference type="ARBA" id="ARBA00023295"/>
    </source>
</evidence>
<dbReference type="Pfam" id="PF00933">
    <property type="entry name" value="Glyco_hydro_3"/>
    <property type="match status" value="1"/>
</dbReference>
<keyword evidence="4" id="KW-0378">Hydrolase</keyword>
<comment type="catalytic activity">
    <reaction evidence="1">
        <text>Hydrolysis of terminal non-reducing N-acetyl-D-hexosamine residues in N-acetyl-beta-D-hexosaminides.</text>
        <dbReference type="EC" id="3.2.1.52"/>
    </reaction>
</comment>
<comment type="caution">
    <text evidence="7">The sequence shown here is derived from an EMBL/GenBank/DDBJ whole genome shotgun (WGS) entry which is preliminary data.</text>
</comment>
<organism evidence="7 8">
    <name type="scientific">Bdellovibrio bacteriovorus</name>
    <dbReference type="NCBI Taxonomy" id="959"/>
    <lineage>
        <taxon>Bacteria</taxon>
        <taxon>Pseudomonadati</taxon>
        <taxon>Bdellovibrionota</taxon>
        <taxon>Bdellovibrionia</taxon>
        <taxon>Bdellovibrionales</taxon>
        <taxon>Pseudobdellovibrionaceae</taxon>
        <taxon>Bdellovibrio</taxon>
    </lineage>
</organism>
<evidence type="ECO:0000259" key="6">
    <source>
        <dbReference type="Pfam" id="PF00933"/>
    </source>
</evidence>
<evidence type="ECO:0000256" key="4">
    <source>
        <dbReference type="ARBA" id="ARBA00022801"/>
    </source>
</evidence>
<keyword evidence="8" id="KW-1185">Reference proteome</keyword>
<dbReference type="PANTHER" id="PTHR30480:SF13">
    <property type="entry name" value="BETA-HEXOSAMINIDASE"/>
    <property type="match status" value="1"/>
</dbReference>
<dbReference type="InterPro" id="IPR017853">
    <property type="entry name" value="GH"/>
</dbReference>
<dbReference type="InterPro" id="IPR036962">
    <property type="entry name" value="Glyco_hydro_3_N_sf"/>
</dbReference>
<proteinExistence type="inferred from homology"/>
<name>A0A150WQT9_BDEBC</name>
<feature type="domain" description="Glycoside hydrolase family 3 N-terminal" evidence="6">
    <location>
        <begin position="44"/>
        <end position="367"/>
    </location>
</feature>
<dbReference type="InterPro" id="IPR050226">
    <property type="entry name" value="NagZ_Beta-hexosaminidase"/>
</dbReference>
<evidence type="ECO:0000256" key="3">
    <source>
        <dbReference type="ARBA" id="ARBA00012663"/>
    </source>
</evidence>
<dbReference type="PANTHER" id="PTHR30480">
    <property type="entry name" value="BETA-HEXOSAMINIDASE-RELATED"/>
    <property type="match status" value="1"/>
</dbReference>
<sequence length="554" mass="61514">MHKYIRENIRNLSVTLWLMLFPHLVLALPKNIDNLVEKKVAQMTLEEKVGQLFIVGFPQTKIDASLEKFIAKHKPGSYLLFKRNIKNAEQIRTLNDQLYKLSFKVSKLPPLIAIDQEGGAVSRLPIVPAQPNALAVGQTQSPLMAEEMGQITGRFLREVGFNMNLAPVLDVSDPFSGSFIGVRSFGSDPNLVRELGFAYSKGLLKARVVPTAKHFPGTGDLKADPHHKVVENNTPLDRLYSKDLLPYKGYAQLGPSVAVMLSHYIYPALDESKEPASFSKKIIQDILRRDLGYKGLIVTDDLQMQGSRQLLRPEAAALKALQAGADIVMLTYSFADQEKAFQYIKKSVASGELPMKAVDEKMKRILTAKAFANLYRRSPQSPSLFQGNSLTSNDYRELESTILERNLSAALMPKDLPPKVQKRSMASSENICLLAPNKKFLSSFQRATKRSVKSRLLAGGVKADTVKEWVQQQGCDKVLFAVTGPQTAGLTKALASSLKEKSIVINLGSPKLFSKNSKSPRVMNLFFNHEDSGKKIAEHLDQILYSSSTNLVLR</sequence>
<dbReference type="InterPro" id="IPR001764">
    <property type="entry name" value="Glyco_hydro_3_N"/>
</dbReference>
<dbReference type="EMBL" id="LUKE01000001">
    <property type="protein sequence ID" value="KYG66694.1"/>
    <property type="molecule type" value="Genomic_DNA"/>
</dbReference>
<evidence type="ECO:0000313" key="8">
    <source>
        <dbReference type="Proteomes" id="UP000075320"/>
    </source>
</evidence>
<dbReference type="Proteomes" id="UP000075320">
    <property type="component" value="Unassembled WGS sequence"/>
</dbReference>